<sequence length="171" mass="18862">MASIEEEAAGAADPIGEVSERAGRLVIKTLAEAGWKNLIRAAISIREGVRSSVTLLRRLGKVEAFHGFADWLMFGGDLIGHNDPDHHEKIVKFNELTANCVIHQNALDITDVVNQLVAEGQVVEPDDLATISPYIRENVRRFGEWGLDTTPPEQTVTRLDVTLPTSVDIRR</sequence>
<protein>
    <recommendedName>
        <fullName evidence="1">Tn3 transposase DDE domain-containing protein</fullName>
    </recommendedName>
</protein>
<dbReference type="HOGENOM" id="CLU_1560703_0_0_11"/>
<dbReference type="GO" id="GO:0006313">
    <property type="term" value="P:DNA transposition"/>
    <property type="evidence" value="ECO:0007669"/>
    <property type="project" value="InterPro"/>
</dbReference>
<organism evidence="2 3">
    <name type="scientific">Frankia casuarinae (strain DSM 45818 / CECT 9043 / HFP020203 / CcI3)</name>
    <dbReference type="NCBI Taxonomy" id="106370"/>
    <lineage>
        <taxon>Bacteria</taxon>
        <taxon>Bacillati</taxon>
        <taxon>Actinomycetota</taxon>
        <taxon>Actinomycetes</taxon>
        <taxon>Frankiales</taxon>
        <taxon>Frankiaceae</taxon>
        <taxon>Frankia</taxon>
    </lineage>
</organism>
<reference evidence="2 3" key="1">
    <citation type="journal article" date="2007" name="Genome Res.">
        <title>Genome characteristics of facultatively symbiotic Frankia sp. strains reflect host range and host plant biogeography.</title>
        <authorList>
            <person name="Normand P."/>
            <person name="Lapierre P."/>
            <person name="Tisa L.S."/>
            <person name="Gogarten J.P."/>
            <person name="Alloisio N."/>
            <person name="Bagnarol E."/>
            <person name="Bassi C.A."/>
            <person name="Berry A.M."/>
            <person name="Bickhart D.M."/>
            <person name="Choisne N."/>
            <person name="Couloux A."/>
            <person name="Cournoyer B."/>
            <person name="Cruveiller S."/>
            <person name="Daubin V."/>
            <person name="Demange N."/>
            <person name="Francino M.P."/>
            <person name="Goltsman E."/>
            <person name="Huang Y."/>
            <person name="Kopp O.R."/>
            <person name="Labarre L."/>
            <person name="Lapidus A."/>
            <person name="Lavire C."/>
            <person name="Marechal J."/>
            <person name="Martinez M."/>
            <person name="Mastronunzio J.E."/>
            <person name="Mullin B.C."/>
            <person name="Niemann J."/>
            <person name="Pujic P."/>
            <person name="Rawnsley T."/>
            <person name="Rouy Z."/>
            <person name="Schenowitz C."/>
            <person name="Sellstedt A."/>
            <person name="Tavares F."/>
            <person name="Tomkins J.P."/>
            <person name="Vallenet D."/>
            <person name="Valverde C."/>
            <person name="Wall L.G."/>
            <person name="Wang Y."/>
            <person name="Medigue C."/>
            <person name="Benson D.R."/>
        </authorList>
    </citation>
    <scope>NUCLEOTIDE SEQUENCE [LARGE SCALE GENOMIC DNA]</scope>
    <source>
        <strain evidence="3">DSM 45818 / CECT 9043 / CcI3</strain>
    </source>
</reference>
<dbReference type="STRING" id="106370.Francci3_2315"/>
<dbReference type="Proteomes" id="UP000001937">
    <property type="component" value="Chromosome"/>
</dbReference>
<dbReference type="KEGG" id="fra:Francci3_2315"/>
<dbReference type="InterPro" id="IPR002513">
    <property type="entry name" value="Tn3_Tnp_DDE_dom"/>
</dbReference>
<dbReference type="RefSeq" id="WP_011436729.1">
    <property type="nucleotide sequence ID" value="NC_007777.1"/>
</dbReference>
<evidence type="ECO:0000259" key="1">
    <source>
        <dbReference type="Pfam" id="PF01526"/>
    </source>
</evidence>
<keyword evidence="3" id="KW-1185">Reference proteome</keyword>
<evidence type="ECO:0000313" key="3">
    <source>
        <dbReference type="Proteomes" id="UP000001937"/>
    </source>
</evidence>
<proteinExistence type="predicted"/>
<accession>Q2JAK9</accession>
<feature type="domain" description="Tn3 transposase DDE" evidence="1">
    <location>
        <begin position="60"/>
        <end position="144"/>
    </location>
</feature>
<dbReference type="Pfam" id="PF01526">
    <property type="entry name" value="DDE_Tnp_Tn3"/>
    <property type="match status" value="1"/>
</dbReference>
<evidence type="ECO:0000313" key="2">
    <source>
        <dbReference type="EMBL" id="ABD11683.1"/>
    </source>
</evidence>
<gene>
    <name evidence="2" type="ordered locus">Francci3_2315</name>
</gene>
<dbReference type="GO" id="GO:0004803">
    <property type="term" value="F:transposase activity"/>
    <property type="evidence" value="ECO:0007669"/>
    <property type="project" value="InterPro"/>
</dbReference>
<dbReference type="EMBL" id="CP000249">
    <property type="protein sequence ID" value="ABD11683.1"/>
    <property type="molecule type" value="Genomic_DNA"/>
</dbReference>
<dbReference type="OrthoDB" id="4337906at2"/>
<dbReference type="eggNOG" id="COG4644">
    <property type="taxonomic scope" value="Bacteria"/>
</dbReference>
<dbReference type="AlphaFoldDB" id="Q2JAK9"/>
<name>Q2JAK9_FRACC</name>